<proteinExistence type="predicted"/>
<evidence type="ECO:0000313" key="1">
    <source>
        <dbReference type="EMBL" id="EQD28384.1"/>
    </source>
</evidence>
<protein>
    <submittedName>
        <fullName evidence="1">Uncharacterized protein</fullName>
    </submittedName>
</protein>
<feature type="non-terminal residue" evidence="1">
    <location>
        <position position="39"/>
    </location>
</feature>
<reference evidence="1" key="2">
    <citation type="journal article" date="2014" name="ISME J.">
        <title>Microbial stratification in low pH oxic and suboxic macroscopic growths along an acid mine drainage.</title>
        <authorList>
            <person name="Mendez-Garcia C."/>
            <person name="Mesa V."/>
            <person name="Sprenger R.R."/>
            <person name="Richter M."/>
            <person name="Diez M.S."/>
            <person name="Solano J."/>
            <person name="Bargiela R."/>
            <person name="Golyshina O.V."/>
            <person name="Manteca A."/>
            <person name="Ramos J.L."/>
            <person name="Gallego J.R."/>
            <person name="Llorente I."/>
            <person name="Martins Dos Santos V.A."/>
            <person name="Jensen O.N."/>
            <person name="Pelaez A.I."/>
            <person name="Sanchez J."/>
            <person name="Ferrer M."/>
        </authorList>
    </citation>
    <scope>NUCLEOTIDE SEQUENCE</scope>
</reference>
<gene>
    <name evidence="1" type="ORF">B2A_14964</name>
</gene>
<dbReference type="EMBL" id="AUZZ01010889">
    <property type="protein sequence ID" value="EQD28384.1"/>
    <property type="molecule type" value="Genomic_DNA"/>
</dbReference>
<sequence>MWDITSYSPLRVSLAGGGTDIPPYSERYGSAVVNAAIDR</sequence>
<name>T0ZI14_9ZZZZ</name>
<accession>T0ZI14</accession>
<comment type="caution">
    <text evidence="1">The sequence shown here is derived from an EMBL/GenBank/DDBJ whole genome shotgun (WGS) entry which is preliminary data.</text>
</comment>
<dbReference type="Gene3D" id="3.30.230.120">
    <property type="match status" value="1"/>
</dbReference>
<reference evidence="1" key="1">
    <citation type="submission" date="2013-08" db="EMBL/GenBank/DDBJ databases">
        <authorList>
            <person name="Mendez C."/>
            <person name="Richter M."/>
            <person name="Ferrer M."/>
            <person name="Sanchez J."/>
        </authorList>
    </citation>
    <scope>NUCLEOTIDE SEQUENCE</scope>
</reference>
<organism evidence="1">
    <name type="scientific">mine drainage metagenome</name>
    <dbReference type="NCBI Taxonomy" id="410659"/>
    <lineage>
        <taxon>unclassified sequences</taxon>
        <taxon>metagenomes</taxon>
        <taxon>ecological metagenomes</taxon>
    </lineage>
</organism>
<dbReference type="AlphaFoldDB" id="T0ZI14"/>